<feature type="region of interest" description="Disordered" evidence="1">
    <location>
        <begin position="1"/>
        <end position="111"/>
    </location>
</feature>
<proteinExistence type="predicted"/>
<reference evidence="2" key="3">
    <citation type="submission" date="2022-06" db="UniProtKB">
        <authorList>
            <consortium name="EnsemblPlants"/>
        </authorList>
    </citation>
    <scope>IDENTIFICATION</scope>
</reference>
<organism evidence="2 3">
    <name type="scientific">Triticum urartu</name>
    <name type="common">Red wild einkorn</name>
    <name type="synonym">Crithodium urartu</name>
    <dbReference type="NCBI Taxonomy" id="4572"/>
    <lineage>
        <taxon>Eukaryota</taxon>
        <taxon>Viridiplantae</taxon>
        <taxon>Streptophyta</taxon>
        <taxon>Embryophyta</taxon>
        <taxon>Tracheophyta</taxon>
        <taxon>Spermatophyta</taxon>
        <taxon>Magnoliopsida</taxon>
        <taxon>Liliopsida</taxon>
        <taxon>Poales</taxon>
        <taxon>Poaceae</taxon>
        <taxon>BOP clade</taxon>
        <taxon>Pooideae</taxon>
        <taxon>Triticodae</taxon>
        <taxon>Triticeae</taxon>
        <taxon>Triticinae</taxon>
        <taxon>Triticum</taxon>
    </lineage>
</organism>
<evidence type="ECO:0000313" key="3">
    <source>
        <dbReference type="Proteomes" id="UP000015106"/>
    </source>
</evidence>
<protein>
    <submittedName>
        <fullName evidence="2">Uncharacterized protein</fullName>
    </submittedName>
</protein>
<feature type="compositionally biased region" description="Polar residues" evidence="1">
    <location>
        <begin position="94"/>
        <end position="109"/>
    </location>
</feature>
<evidence type="ECO:0000256" key="1">
    <source>
        <dbReference type="SAM" id="MobiDB-lite"/>
    </source>
</evidence>
<dbReference type="Gramene" id="TuG1812G0500001875.01.T01">
    <property type="protein sequence ID" value="TuG1812G0500001875.01.T01.cds373863"/>
    <property type="gene ID" value="TuG1812G0500001875.01"/>
</dbReference>
<dbReference type="Proteomes" id="UP000015106">
    <property type="component" value="Chromosome 5"/>
</dbReference>
<sequence length="248" mass="27297">MTSKLSAPPPRQPPPPAPPHFPPHLLRLRRPPPPLAAPPTTSSGRARRHHLLCRLPPSSFSRTISGHGGPRDPAALGPRRGLSHRIRPPRPLVRQQTTDPAATDPSTWKPSARAAWRLIRRGPHRCLYTAPPRPGLSSPSPAGRPRRATPPLATERRPARRQALAAPCCPRQIRRANPHPHLPRGGSDKLYHHALAGGPPSLLHSRRRAQAAAPSFLPAILPQATSGWIWSARRRIWPRLQPPRRDGV</sequence>
<name>A0A8R7UEN4_TRIUA</name>
<dbReference type="AlphaFoldDB" id="A0A8R7UEN4"/>
<feature type="region of interest" description="Disordered" evidence="1">
    <location>
        <begin position="127"/>
        <end position="165"/>
    </location>
</feature>
<dbReference type="EnsemblPlants" id="TuG1812U0000295700.01.T01">
    <property type="protein sequence ID" value="TuG1812U0000295700.01.T01.s_cds6289"/>
    <property type="gene ID" value="TuG1812U0000295700.01"/>
</dbReference>
<reference evidence="3" key="1">
    <citation type="journal article" date="2013" name="Nature">
        <title>Draft genome of the wheat A-genome progenitor Triticum urartu.</title>
        <authorList>
            <person name="Ling H.Q."/>
            <person name="Zhao S."/>
            <person name="Liu D."/>
            <person name="Wang J."/>
            <person name="Sun H."/>
            <person name="Zhang C."/>
            <person name="Fan H."/>
            <person name="Li D."/>
            <person name="Dong L."/>
            <person name="Tao Y."/>
            <person name="Gao C."/>
            <person name="Wu H."/>
            <person name="Li Y."/>
            <person name="Cui Y."/>
            <person name="Guo X."/>
            <person name="Zheng S."/>
            <person name="Wang B."/>
            <person name="Yu K."/>
            <person name="Liang Q."/>
            <person name="Yang W."/>
            <person name="Lou X."/>
            <person name="Chen J."/>
            <person name="Feng M."/>
            <person name="Jian J."/>
            <person name="Zhang X."/>
            <person name="Luo G."/>
            <person name="Jiang Y."/>
            <person name="Liu J."/>
            <person name="Wang Z."/>
            <person name="Sha Y."/>
            <person name="Zhang B."/>
            <person name="Wu H."/>
            <person name="Tang D."/>
            <person name="Shen Q."/>
            <person name="Xue P."/>
            <person name="Zou S."/>
            <person name="Wang X."/>
            <person name="Liu X."/>
            <person name="Wang F."/>
            <person name="Yang Y."/>
            <person name="An X."/>
            <person name="Dong Z."/>
            <person name="Zhang K."/>
            <person name="Zhang X."/>
            <person name="Luo M.C."/>
            <person name="Dvorak J."/>
            <person name="Tong Y."/>
            <person name="Wang J."/>
            <person name="Yang H."/>
            <person name="Li Z."/>
            <person name="Wang D."/>
            <person name="Zhang A."/>
            <person name="Wang J."/>
        </authorList>
    </citation>
    <scope>NUCLEOTIDE SEQUENCE</scope>
    <source>
        <strain evidence="3">cv. G1812</strain>
    </source>
</reference>
<accession>A0A8R7UEN4</accession>
<feature type="compositionally biased region" description="Pro residues" evidence="1">
    <location>
        <begin position="7"/>
        <end position="22"/>
    </location>
</feature>
<dbReference type="EnsemblPlants" id="TuG1812G0500001875.01.T01">
    <property type="protein sequence ID" value="TuG1812G0500001875.01.T01.cds373863"/>
    <property type="gene ID" value="TuG1812G0500001875.01"/>
</dbReference>
<evidence type="ECO:0000313" key="2">
    <source>
        <dbReference type="EnsemblPlants" id="TuG1812G0500001875.01.T01.cds373863"/>
    </source>
</evidence>
<reference evidence="2" key="2">
    <citation type="submission" date="2018-03" db="EMBL/GenBank/DDBJ databases">
        <title>The Triticum urartu genome reveals the dynamic nature of wheat genome evolution.</title>
        <authorList>
            <person name="Ling H."/>
            <person name="Ma B."/>
            <person name="Shi X."/>
            <person name="Liu H."/>
            <person name="Dong L."/>
            <person name="Sun H."/>
            <person name="Cao Y."/>
            <person name="Gao Q."/>
            <person name="Zheng S."/>
            <person name="Li Y."/>
            <person name="Yu Y."/>
            <person name="Du H."/>
            <person name="Qi M."/>
            <person name="Li Y."/>
            <person name="Yu H."/>
            <person name="Cui Y."/>
            <person name="Wang N."/>
            <person name="Chen C."/>
            <person name="Wu H."/>
            <person name="Zhao Y."/>
            <person name="Zhang J."/>
            <person name="Li Y."/>
            <person name="Zhou W."/>
            <person name="Zhang B."/>
            <person name="Hu W."/>
            <person name="Eijk M."/>
            <person name="Tang J."/>
            <person name="Witsenboer H."/>
            <person name="Zhao S."/>
            <person name="Li Z."/>
            <person name="Zhang A."/>
            <person name="Wang D."/>
            <person name="Liang C."/>
        </authorList>
    </citation>
    <scope>NUCLEOTIDE SEQUENCE [LARGE SCALE GENOMIC DNA]</scope>
    <source>
        <strain evidence="2">cv. G1812</strain>
    </source>
</reference>
<dbReference type="Gramene" id="TuG1812U0000295700.01.T01">
    <property type="protein sequence ID" value="TuG1812U0000295700.01.T01.s_cds6289"/>
    <property type="gene ID" value="TuG1812U0000295700.01"/>
</dbReference>
<keyword evidence="3" id="KW-1185">Reference proteome</keyword>